<dbReference type="PANTHER" id="PTHR10443">
    <property type="entry name" value="MICROSOMAL DIPEPTIDASE"/>
    <property type="match status" value="1"/>
</dbReference>
<dbReference type="Pfam" id="PF01244">
    <property type="entry name" value="Peptidase_M19"/>
    <property type="match status" value="1"/>
</dbReference>
<dbReference type="PROSITE" id="PS51365">
    <property type="entry name" value="RENAL_DIPEPTIDASE_2"/>
    <property type="match status" value="1"/>
</dbReference>
<reference evidence="4 5" key="1">
    <citation type="submission" date="2018-05" db="EMBL/GenBank/DDBJ databases">
        <title>Genome sequencing and assembly of the regulated plant pathogen Lachnellula willkommii and related sister species for the development of diagnostic species identification markers.</title>
        <authorList>
            <person name="Giroux E."/>
            <person name="Bilodeau G."/>
        </authorList>
    </citation>
    <scope>NUCLEOTIDE SEQUENCE [LARGE SCALE GENOMIC DNA]</scope>
    <source>
        <strain evidence="4 5">CBS 185.66</strain>
    </source>
</reference>
<dbReference type="SUPFAM" id="SSF51556">
    <property type="entry name" value="Metallo-dependent hydrolases"/>
    <property type="match status" value="1"/>
</dbReference>
<dbReference type="GO" id="GO:0046872">
    <property type="term" value="F:metal ion binding"/>
    <property type="evidence" value="ECO:0007669"/>
    <property type="project" value="UniProtKB-UniRule"/>
</dbReference>
<proteinExistence type="inferred from homology"/>
<dbReference type="OrthoDB" id="445695at2759"/>
<dbReference type="InterPro" id="IPR032466">
    <property type="entry name" value="Metal_Hydrolase"/>
</dbReference>
<comment type="caution">
    <text evidence="4">The sequence shown here is derived from an EMBL/GenBank/DDBJ whole genome shotgun (WGS) entry which is preliminary data.</text>
</comment>
<feature type="transmembrane region" description="Helical" evidence="3">
    <location>
        <begin position="45"/>
        <end position="62"/>
    </location>
</feature>
<comment type="similarity">
    <text evidence="2">Belongs to the metallo-dependent hydrolases superfamily. Peptidase M19 family.</text>
</comment>
<protein>
    <recommendedName>
        <fullName evidence="2">Dipeptidase</fullName>
        <ecNumber evidence="2">3.4.13.19</ecNumber>
    </recommendedName>
</protein>
<comment type="cofactor">
    <cofactor evidence="2">
        <name>Zn(2+)</name>
        <dbReference type="ChEBI" id="CHEBI:29105"/>
    </cofactor>
</comment>
<keyword evidence="1 2" id="KW-0224">Dipeptidase</keyword>
<keyword evidence="2" id="KW-0479">Metal-binding</keyword>
<accession>A0A8H8U110</accession>
<keyword evidence="3" id="KW-0472">Membrane</keyword>
<keyword evidence="2" id="KW-0862">Zinc</keyword>
<organism evidence="4 5">
    <name type="scientific">Lachnellula hyalina</name>
    <dbReference type="NCBI Taxonomy" id="1316788"/>
    <lineage>
        <taxon>Eukaryota</taxon>
        <taxon>Fungi</taxon>
        <taxon>Dikarya</taxon>
        <taxon>Ascomycota</taxon>
        <taxon>Pezizomycotina</taxon>
        <taxon>Leotiomycetes</taxon>
        <taxon>Helotiales</taxon>
        <taxon>Lachnaceae</taxon>
        <taxon>Lachnellula</taxon>
    </lineage>
</organism>
<keyword evidence="5" id="KW-1185">Reference proteome</keyword>
<keyword evidence="2" id="KW-0378">Hydrolase</keyword>
<dbReference type="Proteomes" id="UP000431533">
    <property type="component" value="Unassembled WGS sequence"/>
</dbReference>
<dbReference type="GO" id="GO:0006508">
    <property type="term" value="P:proteolysis"/>
    <property type="evidence" value="ECO:0007669"/>
    <property type="project" value="UniProtKB-KW"/>
</dbReference>
<dbReference type="EC" id="3.4.13.19" evidence="2"/>
<dbReference type="AlphaFoldDB" id="A0A8H8U110"/>
<dbReference type="CDD" id="cd01301">
    <property type="entry name" value="rDP_like"/>
    <property type="match status" value="1"/>
</dbReference>
<keyword evidence="3" id="KW-1133">Transmembrane helix</keyword>
<gene>
    <name evidence="4" type="ORF">LHYA1_G004206</name>
</gene>
<evidence type="ECO:0000256" key="3">
    <source>
        <dbReference type="SAM" id="Phobius"/>
    </source>
</evidence>
<dbReference type="RefSeq" id="XP_031006215.1">
    <property type="nucleotide sequence ID" value="XM_031149168.1"/>
</dbReference>
<dbReference type="InterPro" id="IPR008257">
    <property type="entry name" value="Pept_M19"/>
</dbReference>
<keyword evidence="2" id="KW-0645">Protease</keyword>
<dbReference type="GO" id="GO:0070573">
    <property type="term" value="F:metallodipeptidase activity"/>
    <property type="evidence" value="ECO:0007669"/>
    <property type="project" value="InterPro"/>
</dbReference>
<evidence type="ECO:0000313" key="4">
    <source>
        <dbReference type="EMBL" id="TVY27427.1"/>
    </source>
</evidence>
<evidence type="ECO:0000256" key="2">
    <source>
        <dbReference type="RuleBase" id="RU341113"/>
    </source>
</evidence>
<dbReference type="Gene3D" id="3.20.20.140">
    <property type="entry name" value="Metal-dependent hydrolases"/>
    <property type="match status" value="1"/>
</dbReference>
<keyword evidence="3" id="KW-0812">Transmembrane</keyword>
<sequence>MEVSQTIRRPHAVAHDAQQLQEYEQARQIVLANPRNASSSLFKKSFIFIPLLGMTLLFWVGLSPSQPSISSTDYRARTDKLLKTTPLIDGHNDLPFLLRMQLDNQIYGDRLPFREKLGSHTDLRRMKEGKLGGQFWSVYIECPDIVHLDDPTHNVRDTLEQIDVAKRFINEYSELHYCDTASCAMKAFGSGSIASMLGVEGLHQAGSSIAVIRQFYDLGVRYITLTHNCDNPFATAASTVTMTGKDGGLTDFGRAGVEEMNRLGMMIDLSHVSHRTMRNVLEISQSPVIFSHTGCYGLAKSFRNAPDDVIVQLKTNGGIIMIYFASKFLDLEHPQNANVETVADHIFHAVGLAGWDHVGIGGDFDGTINIANGINDVSGYPLLMVALMRRGATDEDVRKLAGENMLRVWRQNEIVALRLQKTEGIKPAEDRWEGRVQVPYQGQLPTLIPGY</sequence>
<evidence type="ECO:0000313" key="5">
    <source>
        <dbReference type="Proteomes" id="UP000431533"/>
    </source>
</evidence>
<keyword evidence="2" id="KW-0482">Metalloprotease</keyword>
<comment type="catalytic activity">
    <reaction evidence="2">
        <text>an L-aminoacyl-L-amino acid + H2O = 2 an L-alpha-amino acid</text>
        <dbReference type="Rhea" id="RHEA:48940"/>
        <dbReference type="ChEBI" id="CHEBI:15377"/>
        <dbReference type="ChEBI" id="CHEBI:59869"/>
        <dbReference type="ChEBI" id="CHEBI:77460"/>
        <dbReference type="EC" id="3.4.13.19"/>
    </reaction>
</comment>
<dbReference type="GeneID" id="41984404"/>
<dbReference type="PANTHER" id="PTHR10443:SF12">
    <property type="entry name" value="DIPEPTIDASE"/>
    <property type="match status" value="1"/>
</dbReference>
<name>A0A8H8U110_9HELO</name>
<dbReference type="EMBL" id="QGMH01000049">
    <property type="protein sequence ID" value="TVY27427.1"/>
    <property type="molecule type" value="Genomic_DNA"/>
</dbReference>
<evidence type="ECO:0000256" key="1">
    <source>
        <dbReference type="ARBA" id="ARBA00022997"/>
    </source>
</evidence>